<dbReference type="GO" id="GO:0016787">
    <property type="term" value="F:hydrolase activity"/>
    <property type="evidence" value="ECO:0007669"/>
    <property type="project" value="UniProtKB-KW"/>
</dbReference>
<comment type="caution">
    <text evidence="3">The sequence shown here is derived from an EMBL/GenBank/DDBJ whole genome shotgun (WGS) entry which is preliminary data.</text>
</comment>
<gene>
    <name evidence="3" type="ORF">KDK92_04545</name>
</gene>
<dbReference type="AlphaFoldDB" id="A0A9J6P0L9"/>
<organism evidence="3 4">
    <name type="scientific">Oceanirhabdus seepicola</name>
    <dbReference type="NCBI Taxonomy" id="2828781"/>
    <lineage>
        <taxon>Bacteria</taxon>
        <taxon>Bacillati</taxon>
        <taxon>Bacillota</taxon>
        <taxon>Clostridia</taxon>
        <taxon>Eubacteriales</taxon>
        <taxon>Clostridiaceae</taxon>
        <taxon>Oceanirhabdus</taxon>
    </lineage>
</organism>
<dbReference type="PANTHER" id="PTHR43798:SF31">
    <property type="entry name" value="AB HYDROLASE SUPERFAMILY PROTEIN YCLE"/>
    <property type="match status" value="1"/>
</dbReference>
<dbReference type="GO" id="GO:0016020">
    <property type="term" value="C:membrane"/>
    <property type="evidence" value="ECO:0007669"/>
    <property type="project" value="TreeGrafter"/>
</dbReference>
<evidence type="ECO:0000313" key="4">
    <source>
        <dbReference type="Proteomes" id="UP001056429"/>
    </source>
</evidence>
<dbReference type="Pfam" id="PF00561">
    <property type="entry name" value="Abhydrolase_1"/>
    <property type="match status" value="1"/>
</dbReference>
<dbReference type="PANTHER" id="PTHR43798">
    <property type="entry name" value="MONOACYLGLYCEROL LIPASE"/>
    <property type="match status" value="1"/>
</dbReference>
<reference evidence="3" key="2">
    <citation type="submission" date="2021-04" db="EMBL/GenBank/DDBJ databases">
        <authorList>
            <person name="Dong X."/>
        </authorList>
    </citation>
    <scope>NUCLEOTIDE SEQUENCE</scope>
    <source>
        <strain evidence="3">ZWT</strain>
    </source>
</reference>
<dbReference type="InterPro" id="IPR050266">
    <property type="entry name" value="AB_hydrolase_sf"/>
</dbReference>
<evidence type="ECO:0000259" key="2">
    <source>
        <dbReference type="Pfam" id="PF00561"/>
    </source>
</evidence>
<dbReference type="InterPro" id="IPR029058">
    <property type="entry name" value="AB_hydrolase_fold"/>
</dbReference>
<feature type="domain" description="AB hydrolase-1" evidence="2">
    <location>
        <begin position="26"/>
        <end position="282"/>
    </location>
</feature>
<sequence length="303" mass="34986">MNQFFVGIGEYKARVCEWGDKNNSDIVCFHGMGSTCMSFIEVAENLKDSYHVLSVDLPGHGKSESFENDEDYEASNLIKWVDKVIDQIGIDSFNIVSHSWGGSVALHYAAEYPERVKKIVLIDGGYYEPKVQYDYFKTLYEAGKLDYRPTGSLEEAIKFNEKDYEEYIFDNHQSFVEEEKANCTRWSELLETAVYDLMREEDGKIKWHASGDTARGVLKSLNNLQKKVKFENIKSDILLLYAGLPEEYLEINSQMVKEFEKKIKVNTKLYRDATHMIHWDKPNKVSEEIANWFERGVGDGSLI</sequence>
<dbReference type="Gene3D" id="3.40.50.1820">
    <property type="entry name" value="alpha/beta hydrolase"/>
    <property type="match status" value="1"/>
</dbReference>
<dbReference type="InterPro" id="IPR000073">
    <property type="entry name" value="AB_hydrolase_1"/>
</dbReference>
<dbReference type="PRINTS" id="PR00412">
    <property type="entry name" value="EPOXHYDRLASE"/>
</dbReference>
<dbReference type="Proteomes" id="UP001056429">
    <property type="component" value="Unassembled WGS sequence"/>
</dbReference>
<name>A0A9J6P0L9_9CLOT</name>
<dbReference type="RefSeq" id="WP_250857866.1">
    <property type="nucleotide sequence ID" value="NZ_JAGSOJ010000001.1"/>
</dbReference>
<accession>A0A9J6P0L9</accession>
<proteinExistence type="predicted"/>
<reference evidence="3" key="1">
    <citation type="journal article" date="2021" name="mSystems">
        <title>Bacteria and Archaea Synergistically Convert Glycine Betaine to Biogenic Methane in the Formosa Cold Seep of the South China Sea.</title>
        <authorList>
            <person name="Li L."/>
            <person name="Zhang W."/>
            <person name="Zhang S."/>
            <person name="Song L."/>
            <person name="Sun Q."/>
            <person name="Zhang H."/>
            <person name="Xiang H."/>
            <person name="Dong X."/>
        </authorList>
    </citation>
    <scope>NUCLEOTIDE SEQUENCE</scope>
    <source>
        <strain evidence="3">ZWT</strain>
    </source>
</reference>
<evidence type="ECO:0000256" key="1">
    <source>
        <dbReference type="ARBA" id="ARBA00022801"/>
    </source>
</evidence>
<keyword evidence="4" id="KW-1185">Reference proteome</keyword>
<evidence type="ECO:0000313" key="3">
    <source>
        <dbReference type="EMBL" id="MCM1989000.1"/>
    </source>
</evidence>
<dbReference type="EMBL" id="JAGSOJ010000001">
    <property type="protein sequence ID" value="MCM1989000.1"/>
    <property type="molecule type" value="Genomic_DNA"/>
</dbReference>
<dbReference type="PRINTS" id="PR00111">
    <property type="entry name" value="ABHYDROLASE"/>
</dbReference>
<dbReference type="InterPro" id="IPR000639">
    <property type="entry name" value="Epox_hydrolase-like"/>
</dbReference>
<protein>
    <submittedName>
        <fullName evidence="3">Alpha/beta hydrolase</fullName>
    </submittedName>
</protein>
<dbReference type="SUPFAM" id="SSF53474">
    <property type="entry name" value="alpha/beta-Hydrolases"/>
    <property type="match status" value="1"/>
</dbReference>
<keyword evidence="1 3" id="KW-0378">Hydrolase</keyword>